<accession>A0A8S1Y3I7</accession>
<evidence type="ECO:0000256" key="1">
    <source>
        <dbReference type="SAM" id="Phobius"/>
    </source>
</evidence>
<gene>
    <name evidence="2" type="ORF">PPENT_87.1.T1430138</name>
</gene>
<proteinExistence type="predicted"/>
<evidence type="ECO:0008006" key="4">
    <source>
        <dbReference type="Google" id="ProtNLM"/>
    </source>
</evidence>
<organism evidence="2 3">
    <name type="scientific">Paramecium pentaurelia</name>
    <dbReference type="NCBI Taxonomy" id="43138"/>
    <lineage>
        <taxon>Eukaryota</taxon>
        <taxon>Sar</taxon>
        <taxon>Alveolata</taxon>
        <taxon>Ciliophora</taxon>
        <taxon>Intramacronucleata</taxon>
        <taxon>Oligohymenophorea</taxon>
        <taxon>Peniculida</taxon>
        <taxon>Parameciidae</taxon>
        <taxon>Paramecium</taxon>
    </lineage>
</organism>
<keyword evidence="1" id="KW-0812">Transmembrane</keyword>
<name>A0A8S1Y3I7_9CILI</name>
<keyword evidence="3" id="KW-1185">Reference proteome</keyword>
<feature type="transmembrane region" description="Helical" evidence="1">
    <location>
        <begin position="57"/>
        <end position="74"/>
    </location>
</feature>
<evidence type="ECO:0000313" key="2">
    <source>
        <dbReference type="EMBL" id="CAD8206314.1"/>
    </source>
</evidence>
<dbReference type="OrthoDB" id="302878at2759"/>
<protein>
    <recommendedName>
        <fullName evidence="4">Transmembrane protein</fullName>
    </recommendedName>
</protein>
<evidence type="ECO:0000313" key="3">
    <source>
        <dbReference type="Proteomes" id="UP000689195"/>
    </source>
</evidence>
<keyword evidence="1" id="KW-1133">Transmembrane helix</keyword>
<dbReference type="AlphaFoldDB" id="A0A8S1Y3I7"/>
<feature type="transmembrane region" description="Helical" evidence="1">
    <location>
        <begin position="154"/>
        <end position="173"/>
    </location>
</feature>
<dbReference type="EMBL" id="CAJJDO010000143">
    <property type="protein sequence ID" value="CAD8206314.1"/>
    <property type="molecule type" value="Genomic_DNA"/>
</dbReference>
<sequence>MNKFTLFFLDKRIEARYQAQSLQQIRIMHFNLLSKGYIVTFFFRSLTYLLNSDPNKFYPNLSMLIFFILVEIFLRRHNLSLRILSVIANHMLTIFFYLYDEETDVAISYLKGVNQMGSNFLITMGSEFPEALLQVISITAIRIFFVLQQSKTLSLYPISSLILVSIFYLFFHYKYNEAMRAQFMLIQKDGQWERILRQLIDKQTYILLNFNENSFQFEYVMAKNFQRCLKNKEEILNFFREAQYNRKSLNDYLYYQMKRYQTTRIDIFKKEIFVKKQRELVKLEFSIFFGNKPTILIIFHKPKLQIQNVQGNINNKVLFQYLGRLLSCFNKKYKTKPSFINFKKKIRLIEIYQSLQSSWEQQVQEINLWNIIQEQVKYFPNIIIMINLKSSIIMKANKDIISLILFKIFSNTNTSLIKLTYTFPQEEEKIQLHFDGNFNGKVILSFFTFHKEHLNRFVMLTKITNNSIDLYFETNPFIPFTGKEKYQTTLEKSI</sequence>
<reference evidence="2" key="1">
    <citation type="submission" date="2021-01" db="EMBL/GenBank/DDBJ databases">
        <authorList>
            <consortium name="Genoscope - CEA"/>
            <person name="William W."/>
        </authorList>
    </citation>
    <scope>NUCLEOTIDE SEQUENCE</scope>
</reference>
<dbReference type="Proteomes" id="UP000689195">
    <property type="component" value="Unassembled WGS sequence"/>
</dbReference>
<comment type="caution">
    <text evidence="2">The sequence shown here is derived from an EMBL/GenBank/DDBJ whole genome shotgun (WGS) entry which is preliminary data.</text>
</comment>
<feature type="transmembrane region" description="Helical" evidence="1">
    <location>
        <begin position="131"/>
        <end position="147"/>
    </location>
</feature>
<keyword evidence="1" id="KW-0472">Membrane</keyword>
<feature type="transmembrane region" description="Helical" evidence="1">
    <location>
        <begin position="32"/>
        <end position="51"/>
    </location>
</feature>
<feature type="transmembrane region" description="Helical" evidence="1">
    <location>
        <begin position="81"/>
        <end position="99"/>
    </location>
</feature>